<accession>A0A2A2G7G4</accession>
<sequence length="72" mass="8139">MIPDSTKAIIIVNAAGRFNSLEICISPSIYFINIINIDTTFRLNLQLEEICHLSIGDKSTSDYKDILAFSWM</sequence>
<dbReference type="EMBL" id="NSKE01000013">
    <property type="protein sequence ID" value="PAU92763.1"/>
    <property type="molecule type" value="Genomic_DNA"/>
</dbReference>
<keyword evidence="2" id="KW-1185">Reference proteome</keyword>
<name>A0A2A2G7G4_9BACT</name>
<organism evidence="1 2">
    <name type="scientific">Fodinibius salipaludis</name>
    <dbReference type="NCBI Taxonomy" id="2032627"/>
    <lineage>
        <taxon>Bacteria</taxon>
        <taxon>Pseudomonadati</taxon>
        <taxon>Balneolota</taxon>
        <taxon>Balneolia</taxon>
        <taxon>Balneolales</taxon>
        <taxon>Balneolaceae</taxon>
        <taxon>Fodinibius</taxon>
    </lineage>
</organism>
<evidence type="ECO:0000313" key="1">
    <source>
        <dbReference type="EMBL" id="PAU92763.1"/>
    </source>
</evidence>
<dbReference type="Proteomes" id="UP000218831">
    <property type="component" value="Unassembled WGS sequence"/>
</dbReference>
<comment type="caution">
    <text evidence="1">The sequence shown here is derived from an EMBL/GenBank/DDBJ whole genome shotgun (WGS) entry which is preliminary data.</text>
</comment>
<proteinExistence type="predicted"/>
<protein>
    <submittedName>
        <fullName evidence="1">Uncharacterized protein</fullName>
    </submittedName>
</protein>
<reference evidence="1 2" key="1">
    <citation type="submission" date="2017-08" db="EMBL/GenBank/DDBJ databases">
        <title>Aliifodinibius alkalisoli sp. nov., isolated from saline alkaline soil.</title>
        <authorList>
            <person name="Liu D."/>
            <person name="Zhang G."/>
        </authorList>
    </citation>
    <scope>NUCLEOTIDE SEQUENCE [LARGE SCALE GENOMIC DNA]</scope>
    <source>
        <strain evidence="1 2">WN023</strain>
    </source>
</reference>
<dbReference type="AlphaFoldDB" id="A0A2A2G7G4"/>
<evidence type="ECO:0000313" key="2">
    <source>
        <dbReference type="Proteomes" id="UP000218831"/>
    </source>
</evidence>
<gene>
    <name evidence="1" type="ORF">CK503_14830</name>
</gene>